<dbReference type="EMBL" id="JAACJO010000004">
    <property type="protein sequence ID" value="KAF5359876.1"/>
    <property type="molecule type" value="Genomic_DNA"/>
</dbReference>
<dbReference type="AlphaFoldDB" id="A0A8H5G7T2"/>
<reference evidence="2 3" key="1">
    <citation type="journal article" date="2020" name="ISME J.">
        <title>Uncovering the hidden diversity of litter-decomposition mechanisms in mushroom-forming fungi.</title>
        <authorList>
            <person name="Floudas D."/>
            <person name="Bentzer J."/>
            <person name="Ahren D."/>
            <person name="Johansson T."/>
            <person name="Persson P."/>
            <person name="Tunlid A."/>
        </authorList>
    </citation>
    <scope>NUCLEOTIDE SEQUENCE [LARGE SCALE GENOMIC DNA]</scope>
    <source>
        <strain evidence="2 3">CBS 146.42</strain>
    </source>
</reference>
<comment type="caution">
    <text evidence="2">The sequence shown here is derived from an EMBL/GenBank/DDBJ whole genome shotgun (WGS) entry which is preliminary data.</text>
</comment>
<gene>
    <name evidence="2" type="ORF">D9756_003615</name>
</gene>
<proteinExistence type="predicted"/>
<protein>
    <recommendedName>
        <fullName evidence="1">HNH nuclease domain-containing protein</fullName>
    </recommendedName>
</protein>
<evidence type="ECO:0000313" key="2">
    <source>
        <dbReference type="EMBL" id="KAF5359876.1"/>
    </source>
</evidence>
<keyword evidence="3" id="KW-1185">Reference proteome</keyword>
<dbReference type="Proteomes" id="UP000559027">
    <property type="component" value="Unassembled WGS sequence"/>
</dbReference>
<evidence type="ECO:0000259" key="1">
    <source>
        <dbReference type="Pfam" id="PF13391"/>
    </source>
</evidence>
<feature type="domain" description="HNH nuclease" evidence="1">
    <location>
        <begin position="160"/>
        <end position="255"/>
    </location>
</feature>
<sequence>MTALPSLDECGLDETGLDIWKKLLEAEKTALEDAESSKAKYNDPVIGIRLLGFFLKDFSAHTLDFGLAPYARLCREITSCFNKSDEEAIYNALVELGLMYRNHLLQVFRSNTGGRHTPSRHVSRPSFDVVKEKILEELGKAPQTKKSVRKQALLRDGYRCAITGVYDVQSCIDIDEIEAAADRGGSITLETEVAHIFSESAQDGDKEYAATVLVMLEMFGLGEKAKSLYGGQVNSLHNVITMVHDLHAAFDSFDLWLEPVAGQENTYDVCGKLLQWFSVPIPSRITFSVDPEAAAAAEAVNKELMLPDRSLIAIRAACARVANLSGAAEQADQIIRDLEDTTVLADDGSMAGLLSSRLSTLTSRFAYVHGSDVPAAQLMT</sequence>
<organism evidence="2 3">
    <name type="scientific">Leucocoprinus leucothites</name>
    <dbReference type="NCBI Taxonomy" id="201217"/>
    <lineage>
        <taxon>Eukaryota</taxon>
        <taxon>Fungi</taxon>
        <taxon>Dikarya</taxon>
        <taxon>Basidiomycota</taxon>
        <taxon>Agaricomycotina</taxon>
        <taxon>Agaricomycetes</taxon>
        <taxon>Agaricomycetidae</taxon>
        <taxon>Agaricales</taxon>
        <taxon>Agaricineae</taxon>
        <taxon>Agaricaceae</taxon>
        <taxon>Leucocoprinus</taxon>
    </lineage>
</organism>
<dbReference type="OrthoDB" id="2104739at2759"/>
<dbReference type="InterPro" id="IPR003615">
    <property type="entry name" value="HNH_nuc"/>
</dbReference>
<dbReference type="Pfam" id="PF13391">
    <property type="entry name" value="HNH_2"/>
    <property type="match status" value="1"/>
</dbReference>
<name>A0A8H5G7T2_9AGAR</name>
<accession>A0A8H5G7T2</accession>
<evidence type="ECO:0000313" key="3">
    <source>
        <dbReference type="Proteomes" id="UP000559027"/>
    </source>
</evidence>